<dbReference type="InterPro" id="IPR051534">
    <property type="entry name" value="CBASS_pafABC_assoc_protein"/>
</dbReference>
<dbReference type="PANTHER" id="PTHR34580:SF1">
    <property type="entry name" value="PROTEIN PAFC"/>
    <property type="match status" value="1"/>
</dbReference>
<feature type="domain" description="WYL" evidence="1">
    <location>
        <begin position="154"/>
        <end position="221"/>
    </location>
</feature>
<protein>
    <submittedName>
        <fullName evidence="3">WYL domain-containing protein</fullName>
    </submittedName>
</protein>
<dbReference type="AlphaFoldDB" id="A0A367MB52"/>
<dbReference type="EMBL" id="QORE01000319">
    <property type="protein sequence ID" value="RCI74674.1"/>
    <property type="molecule type" value="Genomic_DNA"/>
</dbReference>
<proteinExistence type="predicted"/>
<dbReference type="Pfam" id="PF13280">
    <property type="entry name" value="WYL"/>
    <property type="match status" value="1"/>
</dbReference>
<evidence type="ECO:0000313" key="4">
    <source>
        <dbReference type="Proteomes" id="UP000253594"/>
    </source>
</evidence>
<organism evidence="3 4">
    <name type="scientific">Pseudomonas aeruginosa</name>
    <dbReference type="NCBI Taxonomy" id="287"/>
    <lineage>
        <taxon>Bacteria</taxon>
        <taxon>Pseudomonadati</taxon>
        <taxon>Pseudomonadota</taxon>
        <taxon>Gammaproteobacteria</taxon>
        <taxon>Pseudomonadales</taxon>
        <taxon>Pseudomonadaceae</taxon>
        <taxon>Pseudomonas</taxon>
    </lineage>
</organism>
<dbReference type="InterPro" id="IPR026881">
    <property type="entry name" value="WYL_dom"/>
</dbReference>
<reference evidence="3 4" key="1">
    <citation type="submission" date="2018-07" db="EMBL/GenBank/DDBJ databases">
        <title>Mechanisms of high-level aminoglycoside resistance among Gram-negative pathogens in Brazil.</title>
        <authorList>
            <person name="Ballaben A.S."/>
            <person name="Darini A.L.C."/>
            <person name="Doi Y."/>
        </authorList>
    </citation>
    <scope>NUCLEOTIDE SEQUENCE [LARGE SCALE GENOMIC DNA]</scope>
    <source>
        <strain evidence="3 4">B2-305</strain>
    </source>
</reference>
<dbReference type="PROSITE" id="PS52050">
    <property type="entry name" value="WYL"/>
    <property type="match status" value="1"/>
</dbReference>
<dbReference type="Pfam" id="PF25583">
    <property type="entry name" value="WCX"/>
    <property type="match status" value="1"/>
</dbReference>
<evidence type="ECO:0000259" key="2">
    <source>
        <dbReference type="Pfam" id="PF25583"/>
    </source>
</evidence>
<gene>
    <name evidence="3" type="ORF">DT376_11725</name>
</gene>
<evidence type="ECO:0000313" key="3">
    <source>
        <dbReference type="EMBL" id="RCI74674.1"/>
    </source>
</evidence>
<feature type="domain" description="WCX" evidence="2">
    <location>
        <begin position="253"/>
        <end position="329"/>
    </location>
</feature>
<dbReference type="RefSeq" id="WP_052156709.1">
    <property type="nucleotide sequence ID" value="NZ_CAADOD010000215.1"/>
</dbReference>
<name>A0A367MB52_PSEAI</name>
<dbReference type="Proteomes" id="UP000253594">
    <property type="component" value="Unassembled WGS sequence"/>
</dbReference>
<comment type="caution">
    <text evidence="3">The sequence shown here is derived from an EMBL/GenBank/DDBJ whole genome shotgun (WGS) entry which is preliminary data.</text>
</comment>
<evidence type="ECO:0000259" key="1">
    <source>
        <dbReference type="Pfam" id="PF13280"/>
    </source>
</evidence>
<sequence length="358" mass="40590">MSQAKDTLLRLFALLRLIPTAPQRIATPTLLEKLRERGFSVTLRSLQRDLNRLSIPFSLQCDDSVTPFRWSFTRDAPLDLEDMDAPTALALYLSEGHLNTLLPQTVLDQLGPQFRRARNFLNGIGGNGLAEWAHRVRALPNGKTLLPAELAPHVWEQVSAGLLERRQLLVKYQSRSKSALKQFRLNPAGLVSRHSISYLLASVEGYSDLRQFALHRIRQVQLLDEPTAPHTSFDVDHYIASGAFSLRQADTEVELIADIHPQIASLLSETPLSQEQSLNDLPGSDWQRLHAKVPLDRETLWWIFGLNDHIRVHSPLVWADEIRQRLQSMQKLYQSTECGQPPSGPHPRSVDPYDIAYE</sequence>
<accession>A0A367MB52</accession>
<dbReference type="PANTHER" id="PTHR34580">
    <property type="match status" value="1"/>
</dbReference>
<dbReference type="InterPro" id="IPR057727">
    <property type="entry name" value="WCX_dom"/>
</dbReference>